<reference evidence="2" key="2">
    <citation type="journal article" date="2024" name="Plant">
        <title>Genomic evolution and insights into agronomic trait innovations of Sesamum species.</title>
        <authorList>
            <person name="Miao H."/>
            <person name="Wang L."/>
            <person name="Qu L."/>
            <person name="Liu H."/>
            <person name="Sun Y."/>
            <person name="Le M."/>
            <person name="Wang Q."/>
            <person name="Wei S."/>
            <person name="Zheng Y."/>
            <person name="Lin W."/>
            <person name="Duan Y."/>
            <person name="Cao H."/>
            <person name="Xiong S."/>
            <person name="Wang X."/>
            <person name="Wei L."/>
            <person name="Li C."/>
            <person name="Ma Q."/>
            <person name="Ju M."/>
            <person name="Zhao R."/>
            <person name="Li G."/>
            <person name="Mu C."/>
            <person name="Tian Q."/>
            <person name="Mei H."/>
            <person name="Zhang T."/>
            <person name="Gao T."/>
            <person name="Zhang H."/>
        </authorList>
    </citation>
    <scope>NUCLEOTIDE SEQUENCE</scope>
    <source>
        <strain evidence="2">KEN8</strain>
    </source>
</reference>
<feature type="region of interest" description="Disordered" evidence="1">
    <location>
        <begin position="48"/>
        <end position="70"/>
    </location>
</feature>
<dbReference type="EMBL" id="JACGWM010000533">
    <property type="protein sequence ID" value="KAL0302612.1"/>
    <property type="molecule type" value="Genomic_DNA"/>
</dbReference>
<protein>
    <submittedName>
        <fullName evidence="2">AMP deaminase</fullName>
    </submittedName>
</protein>
<name>A0AAW2K745_9LAMI</name>
<sequence length="115" mass="12916">MWGKQGQKLYCRNLQPQRFISSYSGNVVRCSGTENENALTRHLIRPTSPKSPLACASAFESPEGSDDEDNVTDVAKLDTTYLLTNGNVVAKPKFIHESGKNECRLWRSERLRTQA</sequence>
<comment type="caution">
    <text evidence="2">The sequence shown here is derived from an EMBL/GenBank/DDBJ whole genome shotgun (WGS) entry which is preliminary data.</text>
</comment>
<evidence type="ECO:0000256" key="1">
    <source>
        <dbReference type="SAM" id="MobiDB-lite"/>
    </source>
</evidence>
<reference evidence="2" key="1">
    <citation type="submission" date="2020-06" db="EMBL/GenBank/DDBJ databases">
        <authorList>
            <person name="Li T."/>
            <person name="Hu X."/>
            <person name="Zhang T."/>
            <person name="Song X."/>
            <person name="Zhang H."/>
            <person name="Dai N."/>
            <person name="Sheng W."/>
            <person name="Hou X."/>
            <person name="Wei L."/>
        </authorList>
    </citation>
    <scope>NUCLEOTIDE SEQUENCE</scope>
    <source>
        <strain evidence="2">KEN8</strain>
        <tissue evidence="2">Leaf</tissue>
    </source>
</reference>
<organism evidence="2">
    <name type="scientific">Sesamum calycinum</name>
    <dbReference type="NCBI Taxonomy" id="2727403"/>
    <lineage>
        <taxon>Eukaryota</taxon>
        <taxon>Viridiplantae</taxon>
        <taxon>Streptophyta</taxon>
        <taxon>Embryophyta</taxon>
        <taxon>Tracheophyta</taxon>
        <taxon>Spermatophyta</taxon>
        <taxon>Magnoliopsida</taxon>
        <taxon>eudicotyledons</taxon>
        <taxon>Gunneridae</taxon>
        <taxon>Pentapetalae</taxon>
        <taxon>asterids</taxon>
        <taxon>lamiids</taxon>
        <taxon>Lamiales</taxon>
        <taxon>Pedaliaceae</taxon>
        <taxon>Sesamum</taxon>
    </lineage>
</organism>
<evidence type="ECO:0000313" key="2">
    <source>
        <dbReference type="EMBL" id="KAL0302612.1"/>
    </source>
</evidence>
<proteinExistence type="predicted"/>
<gene>
    <name evidence="2" type="ORF">Scaly_3026800</name>
</gene>
<dbReference type="AlphaFoldDB" id="A0AAW2K745"/>
<accession>A0AAW2K745</accession>